<keyword evidence="2" id="KW-1185">Reference proteome</keyword>
<protein>
    <submittedName>
        <fullName evidence="1">Uncharacterized protein</fullName>
    </submittedName>
</protein>
<evidence type="ECO:0000313" key="2">
    <source>
        <dbReference type="Proteomes" id="UP001140076"/>
    </source>
</evidence>
<dbReference type="EMBL" id="JAJAQC010000014">
    <property type="protein sequence ID" value="MDA0564705.1"/>
    <property type="molecule type" value="Genomic_DNA"/>
</dbReference>
<evidence type="ECO:0000313" key="1">
    <source>
        <dbReference type="EMBL" id="MDA0564705.1"/>
    </source>
</evidence>
<gene>
    <name evidence="1" type="ORF">LG943_10250</name>
</gene>
<proteinExistence type="predicted"/>
<name>A0A9X3SFF7_9ACTN</name>
<reference evidence="1" key="1">
    <citation type="submission" date="2021-10" db="EMBL/GenBank/DDBJ databases">
        <title>Streptomonospora sp. nov., isolated from mangrove soil.</title>
        <authorList>
            <person name="Chen X."/>
            <person name="Ge X."/>
            <person name="Liu W."/>
        </authorList>
    </citation>
    <scope>NUCLEOTIDE SEQUENCE</scope>
    <source>
        <strain evidence="1">S1-112</strain>
    </source>
</reference>
<dbReference type="RefSeq" id="WP_270071985.1">
    <property type="nucleotide sequence ID" value="NZ_JAJAQC010000014.1"/>
</dbReference>
<dbReference type="Proteomes" id="UP001140076">
    <property type="component" value="Unassembled WGS sequence"/>
</dbReference>
<organism evidence="1 2">
    <name type="scientific">Streptomonospora mangrovi</name>
    <dbReference type="NCBI Taxonomy" id="2883123"/>
    <lineage>
        <taxon>Bacteria</taxon>
        <taxon>Bacillati</taxon>
        <taxon>Actinomycetota</taxon>
        <taxon>Actinomycetes</taxon>
        <taxon>Streptosporangiales</taxon>
        <taxon>Nocardiopsidaceae</taxon>
        <taxon>Streptomonospora</taxon>
    </lineage>
</organism>
<comment type="caution">
    <text evidence="1">The sequence shown here is derived from an EMBL/GenBank/DDBJ whole genome shotgun (WGS) entry which is preliminary data.</text>
</comment>
<dbReference type="AlphaFoldDB" id="A0A9X3SFF7"/>
<accession>A0A9X3SFF7</accession>
<sequence length="270" mass="28752">MGTSEQTGAVAAGRVDPARRLRERWCRRSRLDRGEPHDDWWSPAVEAVCAAVAEDLRGRAAGDTPALVAACARLGRGRARDGLPIGAALDDLAALFAEVAEAPEWGGAYPGGPPFALVRAVAEGWSEGRRRDDCQDPLTGLTTAAYLRTRLGELYRGAPPWSGARGHGLIVVALPAWLDPWRRTARLIVLGHELGRFFAAGESVSLLSRSRVAVLAAAPGRTAESLRRLRARIGAGRGHGAEVWSVPLPPTHAEALDLLDAIGAAEDGRY</sequence>